<reference evidence="2" key="1">
    <citation type="journal article" date="2021" name="New Phytol.">
        <title>Evolutionary innovations through gain and loss of genes in the ectomycorrhizal Boletales.</title>
        <authorList>
            <person name="Wu G."/>
            <person name="Miyauchi S."/>
            <person name="Morin E."/>
            <person name="Kuo A."/>
            <person name="Drula E."/>
            <person name="Varga T."/>
            <person name="Kohler A."/>
            <person name="Feng B."/>
            <person name="Cao Y."/>
            <person name="Lipzen A."/>
            <person name="Daum C."/>
            <person name="Hundley H."/>
            <person name="Pangilinan J."/>
            <person name="Johnson J."/>
            <person name="Barry K."/>
            <person name="LaButti K."/>
            <person name="Ng V."/>
            <person name="Ahrendt S."/>
            <person name="Min B."/>
            <person name="Choi I.G."/>
            <person name="Park H."/>
            <person name="Plett J.M."/>
            <person name="Magnuson J."/>
            <person name="Spatafora J.W."/>
            <person name="Nagy L.G."/>
            <person name="Henrissat B."/>
            <person name="Grigoriev I.V."/>
            <person name="Yang Z.L."/>
            <person name="Xu J."/>
            <person name="Martin F.M."/>
        </authorList>
    </citation>
    <scope>NUCLEOTIDE SEQUENCE</scope>
    <source>
        <strain evidence="2">KKN 215</strain>
    </source>
</reference>
<comment type="caution">
    <text evidence="2">The sequence shown here is derived from an EMBL/GenBank/DDBJ whole genome shotgun (WGS) entry which is preliminary data.</text>
</comment>
<keyword evidence="3" id="KW-1185">Reference proteome</keyword>
<organism evidence="2 3">
    <name type="scientific">Cristinia sonorae</name>
    <dbReference type="NCBI Taxonomy" id="1940300"/>
    <lineage>
        <taxon>Eukaryota</taxon>
        <taxon>Fungi</taxon>
        <taxon>Dikarya</taxon>
        <taxon>Basidiomycota</taxon>
        <taxon>Agaricomycotina</taxon>
        <taxon>Agaricomycetes</taxon>
        <taxon>Agaricomycetidae</taxon>
        <taxon>Agaricales</taxon>
        <taxon>Pleurotineae</taxon>
        <taxon>Stephanosporaceae</taxon>
        <taxon>Cristinia</taxon>
    </lineage>
</organism>
<accession>A0A8K0UYF4</accession>
<sequence>MHHTRSKLTLSYSTARKPSSQPSLRSQYSTQSLPSYRSRPSSHQSRRAATTKLPPSYDDLMRTVDYRFHDQPPRYRRSSFALSDIWEEDEVEIEISDVLPGSPEYEESIELQRKRTRFAQKLVAFVVSLRYKWQRAGIRTVTNVGFSRELDLLA</sequence>
<dbReference type="AlphaFoldDB" id="A0A8K0UYF4"/>
<feature type="region of interest" description="Disordered" evidence="1">
    <location>
        <begin position="1"/>
        <end position="55"/>
    </location>
</feature>
<dbReference type="Proteomes" id="UP000813824">
    <property type="component" value="Unassembled WGS sequence"/>
</dbReference>
<dbReference type="OrthoDB" id="3241835at2759"/>
<evidence type="ECO:0000313" key="3">
    <source>
        <dbReference type="Proteomes" id="UP000813824"/>
    </source>
</evidence>
<protein>
    <submittedName>
        <fullName evidence="2">Uncharacterized protein</fullName>
    </submittedName>
</protein>
<proteinExistence type="predicted"/>
<dbReference type="EMBL" id="JAEVFJ010000002">
    <property type="protein sequence ID" value="KAH8106918.1"/>
    <property type="molecule type" value="Genomic_DNA"/>
</dbReference>
<feature type="compositionally biased region" description="Polar residues" evidence="1">
    <location>
        <begin position="7"/>
        <end position="43"/>
    </location>
</feature>
<gene>
    <name evidence="2" type="ORF">BXZ70DRAFT_1003813</name>
</gene>
<evidence type="ECO:0000256" key="1">
    <source>
        <dbReference type="SAM" id="MobiDB-lite"/>
    </source>
</evidence>
<name>A0A8K0UYF4_9AGAR</name>
<evidence type="ECO:0000313" key="2">
    <source>
        <dbReference type="EMBL" id="KAH8106918.1"/>
    </source>
</evidence>